<evidence type="ECO:0000313" key="2">
    <source>
        <dbReference type="EMBL" id="MBC2844833.1"/>
    </source>
</evidence>
<dbReference type="SUPFAM" id="SSF53448">
    <property type="entry name" value="Nucleotide-diphospho-sugar transferases"/>
    <property type="match status" value="1"/>
</dbReference>
<feature type="domain" description="Glycosyltransferase 2-like" evidence="1">
    <location>
        <begin position="3"/>
        <end position="167"/>
    </location>
</feature>
<reference evidence="2" key="1">
    <citation type="submission" date="2020-08" db="EMBL/GenBank/DDBJ databases">
        <title>Winogradskyella ouciana sp. nov., isolated from the hadal seawater of the Mariana Trench.</title>
        <authorList>
            <person name="He X."/>
        </authorList>
    </citation>
    <scope>NUCLEOTIDE SEQUENCE [LARGE SCALE GENOMIC DNA]</scope>
    <source>
        <strain evidence="2">KCTC 52348</strain>
    </source>
</reference>
<dbReference type="EMBL" id="JACLCP010000001">
    <property type="protein sequence ID" value="MBC2844833.1"/>
    <property type="molecule type" value="Genomic_DNA"/>
</dbReference>
<dbReference type="InterPro" id="IPR029044">
    <property type="entry name" value="Nucleotide-diphossugar_trans"/>
</dbReference>
<keyword evidence="2" id="KW-0808">Transferase</keyword>
<keyword evidence="3" id="KW-1185">Reference proteome</keyword>
<dbReference type="PANTHER" id="PTHR22916">
    <property type="entry name" value="GLYCOSYLTRANSFERASE"/>
    <property type="match status" value="1"/>
</dbReference>
<accession>A0A842ISU0</accession>
<organism evidence="2 3">
    <name type="scientific">Winogradskyella flava</name>
    <dbReference type="NCBI Taxonomy" id="1884876"/>
    <lineage>
        <taxon>Bacteria</taxon>
        <taxon>Pseudomonadati</taxon>
        <taxon>Bacteroidota</taxon>
        <taxon>Flavobacteriia</taxon>
        <taxon>Flavobacteriales</taxon>
        <taxon>Flavobacteriaceae</taxon>
        <taxon>Winogradskyella</taxon>
    </lineage>
</organism>
<dbReference type="InterPro" id="IPR001173">
    <property type="entry name" value="Glyco_trans_2-like"/>
</dbReference>
<evidence type="ECO:0000259" key="1">
    <source>
        <dbReference type="Pfam" id="PF00535"/>
    </source>
</evidence>
<evidence type="ECO:0000313" key="3">
    <source>
        <dbReference type="Proteomes" id="UP000533900"/>
    </source>
</evidence>
<proteinExistence type="predicted"/>
<dbReference type="RefSeq" id="WP_185788475.1">
    <property type="nucleotide sequence ID" value="NZ_JACLCP010000001.1"/>
</dbReference>
<dbReference type="PANTHER" id="PTHR22916:SF3">
    <property type="entry name" value="UDP-GLCNAC:BETAGAL BETA-1,3-N-ACETYLGLUCOSAMINYLTRANSFERASE-LIKE PROTEIN 1"/>
    <property type="match status" value="1"/>
</dbReference>
<dbReference type="AlphaFoldDB" id="A0A842ISU0"/>
<dbReference type="Proteomes" id="UP000533900">
    <property type="component" value="Unassembled WGS sequence"/>
</dbReference>
<gene>
    <name evidence="2" type="ORF">H7F21_06980</name>
</gene>
<dbReference type="Gene3D" id="3.90.550.10">
    <property type="entry name" value="Spore Coat Polysaccharide Biosynthesis Protein SpsA, Chain A"/>
    <property type="match status" value="1"/>
</dbReference>
<comment type="caution">
    <text evidence="2">The sequence shown here is derived from an EMBL/GenBank/DDBJ whole genome shotgun (WGS) entry which is preliminary data.</text>
</comment>
<sequence>MLSILIPVYNYKIKNLLISLDNAFEIIDFDYEILCWEDGSVLYSQENKAICKSIENANHLISVENKGRITSRKSLAQKAKYDWLLFLDADVIPESKDFIERYFEIIKKNNYEAIYGGICYDSETPESEYILRWKYGRKYEQIEAKKRNKHPYKHIVSSNFLIKKNIFLKICSQINNDGYGYDLFFGALMKSHKSNIYHIDNSAIHKGLDKNAEFLKKTEIATQRLYELYNHEHIRNTENSLLKLFEKIKELHLRKIIATTFFIFKKPLTKQLLSTKPNIKLLQFYKLGYLSSLTF</sequence>
<name>A0A842ISU0_9FLAO</name>
<dbReference type="Pfam" id="PF00535">
    <property type="entry name" value="Glycos_transf_2"/>
    <property type="match status" value="1"/>
</dbReference>
<protein>
    <submittedName>
        <fullName evidence="2">Glycosyltransferase family 2 protein</fullName>
    </submittedName>
</protein>
<dbReference type="GO" id="GO:0016758">
    <property type="term" value="F:hexosyltransferase activity"/>
    <property type="evidence" value="ECO:0007669"/>
    <property type="project" value="UniProtKB-ARBA"/>
</dbReference>
<dbReference type="CDD" id="cd00761">
    <property type="entry name" value="Glyco_tranf_GTA_type"/>
    <property type="match status" value="1"/>
</dbReference>